<dbReference type="PANTHER" id="PTHR28307">
    <property type="entry name" value="PROTEIN PAL1"/>
    <property type="match status" value="1"/>
</dbReference>
<accession>A0AAD7VUC1</accession>
<gene>
    <name evidence="2" type="ORF">POJ06DRAFT_72694</name>
</gene>
<dbReference type="GO" id="GO:0005737">
    <property type="term" value="C:cytoplasm"/>
    <property type="evidence" value="ECO:0007669"/>
    <property type="project" value="TreeGrafter"/>
</dbReference>
<proteinExistence type="predicted"/>
<reference evidence="2" key="1">
    <citation type="submission" date="2023-03" db="EMBL/GenBank/DDBJ databases">
        <title>Near-Complete genome sequence of Lipomyces tetrasporous NRRL Y-64009, an oleaginous yeast capable of growing on lignocellulosic hydrolysates.</title>
        <authorList>
            <consortium name="Lawrence Berkeley National Laboratory"/>
            <person name="Jagtap S.S."/>
            <person name="Liu J.-J."/>
            <person name="Walukiewicz H.E."/>
            <person name="Pangilinan J."/>
            <person name="Lipzen A."/>
            <person name="Ahrendt S."/>
            <person name="Koriabine M."/>
            <person name="Cobaugh K."/>
            <person name="Salamov A."/>
            <person name="Yoshinaga Y."/>
            <person name="Ng V."/>
            <person name="Daum C."/>
            <person name="Grigoriev I.V."/>
            <person name="Slininger P.J."/>
            <person name="Dien B.S."/>
            <person name="Jin Y.-S."/>
            <person name="Rao C.V."/>
        </authorList>
    </citation>
    <scope>NUCLEOTIDE SEQUENCE</scope>
    <source>
        <strain evidence="2">NRRL Y-64009</strain>
    </source>
</reference>
<feature type="region of interest" description="Disordered" evidence="1">
    <location>
        <begin position="154"/>
        <end position="202"/>
    </location>
</feature>
<evidence type="ECO:0000313" key="3">
    <source>
        <dbReference type="Proteomes" id="UP001217417"/>
    </source>
</evidence>
<sequence>MAAVTRSESPPSYWTTMGVRSDSGSISRDRSDKSSLHHSRPHKSSRHRQRRHSLATDPIDKLDHSFGIGFEYHHEGPFDCASRARNSGPMAPIDALARTNALALAAVPPAKVADAVNNSLPIDGVAVPDQSNVQYEAEDINMLDEFRDPMIAGRWPGEDFATAGTNQHESSSEPNHERRKSISSILSSSSTSSGGRRSWGLRKKNDTVEVIESLI</sequence>
<dbReference type="EMBL" id="JARPMG010000003">
    <property type="protein sequence ID" value="KAJ8101876.1"/>
    <property type="molecule type" value="Genomic_DNA"/>
</dbReference>
<organism evidence="2 3">
    <name type="scientific">Lipomyces tetrasporus</name>
    <dbReference type="NCBI Taxonomy" id="54092"/>
    <lineage>
        <taxon>Eukaryota</taxon>
        <taxon>Fungi</taxon>
        <taxon>Dikarya</taxon>
        <taxon>Ascomycota</taxon>
        <taxon>Saccharomycotina</taxon>
        <taxon>Lipomycetes</taxon>
        <taxon>Lipomycetales</taxon>
        <taxon>Lipomycetaceae</taxon>
        <taxon>Lipomyces</taxon>
    </lineage>
</organism>
<dbReference type="Pfam" id="PF08316">
    <property type="entry name" value="Pal1"/>
    <property type="match status" value="1"/>
</dbReference>
<dbReference type="Proteomes" id="UP001217417">
    <property type="component" value="Unassembled WGS sequence"/>
</dbReference>
<keyword evidence="3" id="KW-1185">Reference proteome</keyword>
<protein>
    <submittedName>
        <fullName evidence="2">Uncharacterized protein</fullName>
    </submittedName>
</protein>
<dbReference type="PANTHER" id="PTHR28307:SF1">
    <property type="entry name" value="PAL1 CELL MORPHOLOGY PROTEIN"/>
    <property type="match status" value="1"/>
</dbReference>
<dbReference type="AlphaFoldDB" id="A0AAD7VUC1"/>
<evidence type="ECO:0000313" key="2">
    <source>
        <dbReference type="EMBL" id="KAJ8101876.1"/>
    </source>
</evidence>
<dbReference type="RefSeq" id="XP_056045326.1">
    <property type="nucleotide sequence ID" value="XM_056191466.1"/>
</dbReference>
<comment type="caution">
    <text evidence="2">The sequence shown here is derived from an EMBL/GenBank/DDBJ whole genome shotgun (WGS) entry which is preliminary data.</text>
</comment>
<dbReference type="GeneID" id="80886632"/>
<feature type="compositionally biased region" description="Basic residues" evidence="1">
    <location>
        <begin position="36"/>
        <end position="53"/>
    </location>
</feature>
<feature type="compositionally biased region" description="Low complexity" evidence="1">
    <location>
        <begin position="182"/>
        <end position="198"/>
    </location>
</feature>
<evidence type="ECO:0000256" key="1">
    <source>
        <dbReference type="SAM" id="MobiDB-lite"/>
    </source>
</evidence>
<feature type="compositionally biased region" description="Polar residues" evidence="1">
    <location>
        <begin position="1"/>
        <end position="15"/>
    </location>
</feature>
<name>A0AAD7VUC1_9ASCO</name>
<feature type="region of interest" description="Disordered" evidence="1">
    <location>
        <begin position="1"/>
        <end position="58"/>
    </location>
</feature>
<dbReference type="InterPro" id="IPR013226">
    <property type="entry name" value="Pal1"/>
</dbReference>